<accession>A0A3B0Z905</accession>
<feature type="domain" description="STAS" evidence="1">
    <location>
        <begin position="11"/>
        <end position="109"/>
    </location>
</feature>
<protein>
    <recommendedName>
        <fullName evidence="1">STAS domain-containing protein</fullName>
    </recommendedName>
</protein>
<reference evidence="2" key="1">
    <citation type="submission" date="2018-06" db="EMBL/GenBank/DDBJ databases">
        <authorList>
            <person name="Zhirakovskaya E."/>
        </authorList>
    </citation>
    <scope>NUCLEOTIDE SEQUENCE</scope>
</reference>
<dbReference type="AlphaFoldDB" id="A0A3B0Z905"/>
<dbReference type="Pfam" id="PF13466">
    <property type="entry name" value="STAS_2"/>
    <property type="match status" value="1"/>
</dbReference>
<dbReference type="InterPro" id="IPR058548">
    <property type="entry name" value="MlaB-like_STAS"/>
</dbReference>
<sequence>MAAIEAQADGVLKVSGELTFSSVSALLAESLSYFKSQDELQIDLAGVAHSDTAGVALLVEWMRMAKQRDAPLFFSNIPEQMWAIIDVSDLGKRLPLLNQNEPLSGNQGL</sequence>
<dbReference type="InterPro" id="IPR036513">
    <property type="entry name" value="STAS_dom_sf"/>
</dbReference>
<dbReference type="SUPFAM" id="SSF52091">
    <property type="entry name" value="SpoIIaa-like"/>
    <property type="match status" value="1"/>
</dbReference>
<evidence type="ECO:0000313" key="2">
    <source>
        <dbReference type="EMBL" id="VAW88021.1"/>
    </source>
</evidence>
<dbReference type="CDD" id="cd07043">
    <property type="entry name" value="STAS_anti-anti-sigma_factors"/>
    <property type="match status" value="1"/>
</dbReference>
<evidence type="ECO:0000259" key="1">
    <source>
        <dbReference type="PROSITE" id="PS50801"/>
    </source>
</evidence>
<dbReference type="PANTHER" id="PTHR35849">
    <property type="entry name" value="BLR2341 PROTEIN"/>
    <property type="match status" value="1"/>
</dbReference>
<organism evidence="2">
    <name type="scientific">hydrothermal vent metagenome</name>
    <dbReference type="NCBI Taxonomy" id="652676"/>
    <lineage>
        <taxon>unclassified sequences</taxon>
        <taxon>metagenomes</taxon>
        <taxon>ecological metagenomes</taxon>
    </lineage>
</organism>
<gene>
    <name evidence="2" type="ORF">MNBD_GAMMA18-438</name>
</gene>
<dbReference type="PANTHER" id="PTHR35849:SF1">
    <property type="entry name" value="INTERMEMBRANE PHOSPHOLIPID TRANSPORT SYSTEM BINDING PROTEIN MLAB"/>
    <property type="match status" value="1"/>
</dbReference>
<dbReference type="InterPro" id="IPR002645">
    <property type="entry name" value="STAS_dom"/>
</dbReference>
<proteinExistence type="predicted"/>
<name>A0A3B0Z905_9ZZZZ</name>
<dbReference type="PROSITE" id="PS50801">
    <property type="entry name" value="STAS"/>
    <property type="match status" value="1"/>
</dbReference>
<dbReference type="Gene3D" id="3.30.750.24">
    <property type="entry name" value="STAS domain"/>
    <property type="match status" value="1"/>
</dbReference>
<dbReference type="InterPro" id="IPR052746">
    <property type="entry name" value="MlaB_ABC_Transporter"/>
</dbReference>
<dbReference type="EMBL" id="UOFP01000206">
    <property type="protein sequence ID" value="VAW88021.1"/>
    <property type="molecule type" value="Genomic_DNA"/>
</dbReference>